<dbReference type="InterPro" id="IPR012677">
    <property type="entry name" value="Nucleotide-bd_a/b_plait_sf"/>
</dbReference>
<comment type="caution">
    <text evidence="5">The sequence shown here is derived from an EMBL/GenBank/DDBJ whole genome shotgun (WGS) entry which is preliminary data.</text>
</comment>
<proteinExistence type="predicted"/>
<feature type="compositionally biased region" description="Basic and acidic residues" evidence="3">
    <location>
        <begin position="133"/>
        <end position="144"/>
    </location>
</feature>
<gene>
    <name evidence="5" type="ORF">SPI_07166</name>
</gene>
<dbReference type="SMART" id="SM00360">
    <property type="entry name" value="RRM"/>
    <property type="match status" value="2"/>
</dbReference>
<feature type="region of interest" description="Disordered" evidence="3">
    <location>
        <begin position="256"/>
        <end position="309"/>
    </location>
</feature>
<dbReference type="InterPro" id="IPR000504">
    <property type="entry name" value="RRM_dom"/>
</dbReference>
<evidence type="ECO:0000313" key="6">
    <source>
        <dbReference type="Proteomes" id="UP000076874"/>
    </source>
</evidence>
<reference evidence="5 6" key="1">
    <citation type="journal article" date="2016" name="Genome Biol. Evol.">
        <title>Divergent and convergent evolution of fungal pathogenicity.</title>
        <authorList>
            <person name="Shang Y."/>
            <person name="Xiao G."/>
            <person name="Zheng P."/>
            <person name="Cen K."/>
            <person name="Zhan S."/>
            <person name="Wang C."/>
        </authorList>
    </citation>
    <scope>NUCLEOTIDE SEQUENCE [LARGE SCALE GENOMIC DNA]</scope>
    <source>
        <strain evidence="5 6">RCEF 264</strain>
    </source>
</reference>
<protein>
    <submittedName>
        <fullName evidence="5">Nucleic acid-binding protein</fullName>
    </submittedName>
</protein>
<dbReference type="Proteomes" id="UP000076874">
    <property type="component" value="Unassembled WGS sequence"/>
</dbReference>
<feature type="compositionally biased region" description="Basic and acidic residues" evidence="3">
    <location>
        <begin position="257"/>
        <end position="268"/>
    </location>
</feature>
<evidence type="ECO:0000259" key="4">
    <source>
        <dbReference type="PROSITE" id="PS50102"/>
    </source>
</evidence>
<evidence type="ECO:0000313" key="5">
    <source>
        <dbReference type="EMBL" id="OAA57507.1"/>
    </source>
</evidence>
<dbReference type="InterPro" id="IPR035979">
    <property type="entry name" value="RBD_domain_sf"/>
</dbReference>
<dbReference type="PROSITE" id="PS50102">
    <property type="entry name" value="RRM"/>
    <property type="match status" value="2"/>
</dbReference>
<accession>A0A167QCD0</accession>
<dbReference type="PANTHER" id="PTHR21245">
    <property type="entry name" value="HETEROGENEOUS NUCLEAR RIBONUCLEOPROTEIN"/>
    <property type="match status" value="1"/>
</dbReference>
<dbReference type="AlphaFoldDB" id="A0A167QCD0"/>
<feature type="compositionally biased region" description="Basic and acidic residues" evidence="3">
    <location>
        <begin position="109"/>
        <end position="124"/>
    </location>
</feature>
<dbReference type="STRING" id="1081102.A0A167QCD0"/>
<dbReference type="Pfam" id="PF00076">
    <property type="entry name" value="RRM_1"/>
    <property type="match status" value="2"/>
</dbReference>
<keyword evidence="1 2" id="KW-0694">RNA-binding</keyword>
<evidence type="ECO:0000256" key="1">
    <source>
        <dbReference type="ARBA" id="ARBA00022884"/>
    </source>
</evidence>
<keyword evidence="6" id="KW-1185">Reference proteome</keyword>
<dbReference type="SUPFAM" id="SSF54928">
    <property type="entry name" value="RNA-binding domain, RBD"/>
    <property type="match status" value="1"/>
</dbReference>
<name>A0A167QCD0_9HYPO</name>
<evidence type="ECO:0000256" key="3">
    <source>
        <dbReference type="SAM" id="MobiDB-lite"/>
    </source>
</evidence>
<dbReference type="OrthoDB" id="272703at2759"/>
<feature type="domain" description="RRM" evidence="4">
    <location>
        <begin position="18"/>
        <end position="97"/>
    </location>
</feature>
<evidence type="ECO:0000256" key="2">
    <source>
        <dbReference type="PROSITE-ProRule" id="PRU00176"/>
    </source>
</evidence>
<feature type="region of interest" description="Disordered" evidence="3">
    <location>
        <begin position="88"/>
        <end position="156"/>
    </location>
</feature>
<feature type="domain" description="RRM" evidence="4">
    <location>
        <begin position="171"/>
        <end position="257"/>
    </location>
</feature>
<dbReference type="GO" id="GO:0003723">
    <property type="term" value="F:RNA binding"/>
    <property type="evidence" value="ECO:0007669"/>
    <property type="project" value="UniProtKB-UniRule"/>
</dbReference>
<dbReference type="Gene3D" id="3.30.70.330">
    <property type="match status" value="2"/>
</dbReference>
<organism evidence="5 6">
    <name type="scientific">Niveomyces insectorum RCEF 264</name>
    <dbReference type="NCBI Taxonomy" id="1081102"/>
    <lineage>
        <taxon>Eukaryota</taxon>
        <taxon>Fungi</taxon>
        <taxon>Dikarya</taxon>
        <taxon>Ascomycota</taxon>
        <taxon>Pezizomycotina</taxon>
        <taxon>Sordariomycetes</taxon>
        <taxon>Hypocreomycetidae</taxon>
        <taxon>Hypocreales</taxon>
        <taxon>Cordycipitaceae</taxon>
        <taxon>Niveomyces</taxon>
    </lineage>
</organism>
<sequence length="309" mass="34000">MESTDQRGDRSDAVAEGRRIYLGNLLYAVKPHEVEQALTDHGFGDYAQIHISVDPVSGRNPGYCFVDFHDRATAEGALTSLSATVRGRPLKVGPCEPKQQRTAGGGRGGNRDGWSRDGNRDGGDRPAPFQRWGDWKRSDARGQVDSEGAGQGPSAALDHFHDVVAERQEKKRLFIGGLGKMIDQDQNFEEITELLAGFHPTAIGKRITAHESMRSKPGNHNYCFVDFATEKEASDALDALNGKPYQEGTLQVSYARGHPDKSKHREGYTKYAPRATNGDASFRKPYSADDAAAAKPRALDSSNWRRKED</sequence>
<dbReference type="EMBL" id="AZHD01000014">
    <property type="protein sequence ID" value="OAA57507.1"/>
    <property type="molecule type" value="Genomic_DNA"/>
</dbReference>